<feature type="region of interest" description="Disordered" evidence="1">
    <location>
        <begin position="35"/>
        <end position="67"/>
    </location>
</feature>
<protein>
    <submittedName>
        <fullName evidence="2">Uncharacterized protein</fullName>
    </submittedName>
</protein>
<reference evidence="3" key="1">
    <citation type="submission" date="2018-03" db="EMBL/GenBank/DDBJ databases">
        <authorList>
            <person name="Zecchin S."/>
        </authorList>
    </citation>
    <scope>NUCLEOTIDE SEQUENCE [LARGE SCALE GENOMIC DNA]</scope>
</reference>
<evidence type="ECO:0000313" key="3">
    <source>
        <dbReference type="Proteomes" id="UP000245125"/>
    </source>
</evidence>
<dbReference type="Proteomes" id="UP000245125">
    <property type="component" value="Unassembled WGS sequence"/>
</dbReference>
<accession>A0A2U3QGK7</accession>
<name>A0A2U3QGK7_9BACT</name>
<dbReference type="AlphaFoldDB" id="A0A2U3QGK7"/>
<gene>
    <name evidence="2" type="ORF">NBG4_250007</name>
</gene>
<evidence type="ECO:0000313" key="2">
    <source>
        <dbReference type="EMBL" id="SPQ00475.1"/>
    </source>
</evidence>
<sequence length="79" mass="8300">MAIPSNITGPSVKNPRLTATAKPLLAQVHSGLLQMSNAGGASKADSPHQAKRKPPAKSVTCKTVKPTRSVARLYKRNAP</sequence>
<proteinExistence type="predicted"/>
<organism evidence="2 3">
    <name type="scientific">Candidatus Sulfobium mesophilum</name>
    <dbReference type="NCBI Taxonomy" id="2016548"/>
    <lineage>
        <taxon>Bacteria</taxon>
        <taxon>Pseudomonadati</taxon>
        <taxon>Nitrospirota</taxon>
        <taxon>Nitrospiria</taxon>
        <taxon>Nitrospirales</taxon>
        <taxon>Nitrospiraceae</taxon>
        <taxon>Candidatus Sulfobium</taxon>
    </lineage>
</organism>
<keyword evidence="3" id="KW-1185">Reference proteome</keyword>
<dbReference type="EMBL" id="OUUY01000070">
    <property type="protein sequence ID" value="SPQ00475.1"/>
    <property type="molecule type" value="Genomic_DNA"/>
</dbReference>
<evidence type="ECO:0000256" key="1">
    <source>
        <dbReference type="SAM" id="MobiDB-lite"/>
    </source>
</evidence>